<dbReference type="InterPro" id="IPR047700">
    <property type="entry name" value="NrtS-like"/>
</dbReference>
<dbReference type="OrthoDB" id="282896at2"/>
<reference evidence="2 3" key="1">
    <citation type="journal article" date="2013" name="Nat. Commun.">
        <title>Genome sequence and functional genomic analysis of the oil-degrading bacterium Oleispira antarctica.</title>
        <authorList>
            <person name="Kube M."/>
            <person name="Chernikova T.N."/>
            <person name="Al-Ramahi Y."/>
            <person name="Beloqui A."/>
            <person name="Lopez-Cortez N."/>
            <person name="Guazzaroni M.E."/>
            <person name="Heipieper H.J."/>
            <person name="Klages S."/>
            <person name="Kotsyurbenko O.R."/>
            <person name="Langer I."/>
            <person name="Nechitaylo T.Y."/>
            <person name="Lunsdorf H."/>
            <person name="Fernandez M."/>
            <person name="Juarez S."/>
            <person name="Ciordia S."/>
            <person name="Singer A."/>
            <person name="Kagan O."/>
            <person name="Egorova O."/>
            <person name="Petit P.A."/>
            <person name="Stogios P."/>
            <person name="Kim Y."/>
            <person name="Tchigvintsev A."/>
            <person name="Flick R."/>
            <person name="Denaro R."/>
            <person name="Genovese M."/>
            <person name="Albar J.P."/>
            <person name="Reva O.N."/>
            <person name="Martinez-Gomariz M."/>
            <person name="Tran H."/>
            <person name="Ferrer M."/>
            <person name="Savchenko A."/>
            <person name="Yakunin A.F."/>
            <person name="Yakimov M.M."/>
            <person name="Golyshina O.V."/>
            <person name="Reinhardt R."/>
            <person name="Golyshin P.N."/>
        </authorList>
    </citation>
    <scope>NUCLEOTIDE SEQUENCE [LARGE SCALE GENOMIC DNA]</scope>
</reference>
<proteinExistence type="predicted"/>
<evidence type="ECO:0000313" key="3">
    <source>
        <dbReference type="Proteomes" id="UP000032749"/>
    </source>
</evidence>
<keyword evidence="1" id="KW-0472">Membrane</keyword>
<evidence type="ECO:0000313" key="2">
    <source>
        <dbReference type="EMBL" id="CCK77416.1"/>
    </source>
</evidence>
<keyword evidence="1" id="KW-1133">Transmembrane helix</keyword>
<evidence type="ECO:0008006" key="4">
    <source>
        <dbReference type="Google" id="ProtNLM"/>
    </source>
</evidence>
<protein>
    <recommendedName>
        <fullName evidence="4">Dihydrolipoamide dehydrogenase</fullName>
    </recommendedName>
</protein>
<dbReference type="EMBL" id="FO203512">
    <property type="protein sequence ID" value="CCK77416.1"/>
    <property type="molecule type" value="Genomic_DNA"/>
</dbReference>
<evidence type="ECO:0000256" key="1">
    <source>
        <dbReference type="SAM" id="Phobius"/>
    </source>
</evidence>
<dbReference type="HOGENOM" id="CLU_186816_2_0_6"/>
<keyword evidence="1" id="KW-0812">Transmembrane</keyword>
<dbReference type="Proteomes" id="UP000032749">
    <property type="component" value="Chromosome"/>
</dbReference>
<dbReference type="AlphaFoldDB" id="R4YQE2"/>
<gene>
    <name evidence="2" type="ORF">OLEAN_C32400</name>
</gene>
<dbReference type="NCBIfam" id="NF038050">
    <property type="entry name" value="NrtS"/>
    <property type="match status" value="1"/>
</dbReference>
<dbReference type="KEGG" id="oai:OLEAN_C32400"/>
<accession>R4YQE2</accession>
<name>R4YQE2_OLEAN</name>
<organism evidence="2 3">
    <name type="scientific">Oleispira antarctica RB-8</name>
    <dbReference type="NCBI Taxonomy" id="698738"/>
    <lineage>
        <taxon>Bacteria</taxon>
        <taxon>Pseudomonadati</taxon>
        <taxon>Pseudomonadota</taxon>
        <taxon>Gammaproteobacteria</taxon>
        <taxon>Oceanospirillales</taxon>
        <taxon>Oceanospirillaceae</taxon>
        <taxon>Oleispira</taxon>
    </lineage>
</organism>
<sequence>MLPKLSLPVYLSAVKVALIVGTILLLINQYDALFFEAEIRWFPALLTYCVPFLVFLLGRKNANQSSETEQ</sequence>
<keyword evidence="3" id="KW-1185">Reference proteome</keyword>
<feature type="transmembrane region" description="Helical" evidence="1">
    <location>
        <begin position="39"/>
        <end position="58"/>
    </location>
</feature>
<feature type="transmembrane region" description="Helical" evidence="1">
    <location>
        <begin position="7"/>
        <end position="27"/>
    </location>
</feature>